<dbReference type="GO" id="GO:0003677">
    <property type="term" value="F:DNA binding"/>
    <property type="evidence" value="ECO:0007669"/>
    <property type="project" value="UniProtKB-KW"/>
</dbReference>
<dbReference type="EMBL" id="JFZA02000018">
    <property type="protein sequence ID" value="KFG89963.1"/>
    <property type="molecule type" value="Genomic_DNA"/>
</dbReference>
<gene>
    <name evidence="5" type="ORF">BV98_002259</name>
</gene>
<dbReference type="AlphaFoldDB" id="A0A086P995"/>
<dbReference type="PANTHER" id="PTHR33164">
    <property type="entry name" value="TRANSCRIPTIONAL REGULATOR, MARR FAMILY"/>
    <property type="match status" value="1"/>
</dbReference>
<sequence>MRAKADPLQDSDYAALAKFRHEIRHFQAFSEVQAAEVGLTPQQHQALLAIRAASPDEATVGHVAERLVLKPHSATGLVDRLVALGLVARKAASNDRRRAMLRLTDRAYEILADLSAVHRDEIRRLKPLLLDILSEFDVVYDRQGAE</sequence>
<accession>A0A086P995</accession>
<evidence type="ECO:0000256" key="3">
    <source>
        <dbReference type="ARBA" id="ARBA00023163"/>
    </source>
</evidence>
<keyword evidence="6" id="KW-1185">Reference proteome</keyword>
<dbReference type="PATRIC" id="fig|1219045.3.peg.2293"/>
<dbReference type="InterPro" id="IPR000835">
    <property type="entry name" value="HTH_MarR-typ"/>
</dbReference>
<dbReference type="RefSeq" id="WP_037466077.1">
    <property type="nucleotide sequence ID" value="NZ_BCZD01000035.1"/>
</dbReference>
<protein>
    <submittedName>
        <fullName evidence="5">Transcriptional regulator, MarR family</fullName>
    </submittedName>
</protein>
<keyword evidence="3" id="KW-0804">Transcription</keyword>
<dbReference type="InterPro" id="IPR036390">
    <property type="entry name" value="WH_DNA-bd_sf"/>
</dbReference>
<dbReference type="eggNOG" id="COG1846">
    <property type="taxonomic scope" value="Bacteria"/>
</dbReference>
<dbReference type="SMART" id="SM00347">
    <property type="entry name" value="HTH_MARR"/>
    <property type="match status" value="1"/>
</dbReference>
<dbReference type="PROSITE" id="PS01117">
    <property type="entry name" value="HTH_MARR_1"/>
    <property type="match status" value="1"/>
</dbReference>
<name>A0A086P995_SPHHM</name>
<dbReference type="PROSITE" id="PS50995">
    <property type="entry name" value="HTH_MARR_2"/>
    <property type="match status" value="1"/>
</dbReference>
<dbReference type="STRING" id="76947.GCA_002080435_04196"/>
<proteinExistence type="predicted"/>
<evidence type="ECO:0000256" key="1">
    <source>
        <dbReference type="ARBA" id="ARBA00023015"/>
    </source>
</evidence>
<dbReference type="PANTHER" id="PTHR33164:SF43">
    <property type="entry name" value="HTH-TYPE TRANSCRIPTIONAL REPRESSOR YETL"/>
    <property type="match status" value="1"/>
</dbReference>
<dbReference type="InterPro" id="IPR023187">
    <property type="entry name" value="Tscrpt_reg_MarR-type_CS"/>
</dbReference>
<keyword evidence="1" id="KW-0805">Transcription regulation</keyword>
<dbReference type="GO" id="GO:0006950">
    <property type="term" value="P:response to stress"/>
    <property type="evidence" value="ECO:0007669"/>
    <property type="project" value="TreeGrafter"/>
</dbReference>
<feature type="domain" description="HTH marR-type" evidence="4">
    <location>
        <begin position="9"/>
        <end position="146"/>
    </location>
</feature>
<dbReference type="Gene3D" id="1.10.10.10">
    <property type="entry name" value="Winged helix-like DNA-binding domain superfamily/Winged helix DNA-binding domain"/>
    <property type="match status" value="1"/>
</dbReference>
<evidence type="ECO:0000313" key="5">
    <source>
        <dbReference type="EMBL" id="KFG89963.1"/>
    </source>
</evidence>
<dbReference type="GO" id="GO:0003700">
    <property type="term" value="F:DNA-binding transcription factor activity"/>
    <property type="evidence" value="ECO:0007669"/>
    <property type="project" value="InterPro"/>
</dbReference>
<dbReference type="InterPro" id="IPR039422">
    <property type="entry name" value="MarR/SlyA-like"/>
</dbReference>
<reference evidence="5" key="1">
    <citation type="submission" date="2014-08" db="EMBL/GenBank/DDBJ databases">
        <title>Draft genome sequences of Sphingobium herbicidovorans.</title>
        <authorList>
            <person name="Gan H.M."/>
            <person name="Gan H.Y."/>
            <person name="Savka M.A."/>
        </authorList>
    </citation>
    <scope>NUCLEOTIDE SEQUENCE [LARGE SCALE GENOMIC DNA]</scope>
    <source>
        <strain evidence="5">NBRC 16415</strain>
    </source>
</reference>
<evidence type="ECO:0000259" key="4">
    <source>
        <dbReference type="PROSITE" id="PS50995"/>
    </source>
</evidence>
<dbReference type="Proteomes" id="UP000024284">
    <property type="component" value="Unassembled WGS sequence"/>
</dbReference>
<comment type="caution">
    <text evidence="5">The sequence shown here is derived from an EMBL/GenBank/DDBJ whole genome shotgun (WGS) entry which is preliminary data.</text>
</comment>
<dbReference type="InterPro" id="IPR036388">
    <property type="entry name" value="WH-like_DNA-bd_sf"/>
</dbReference>
<dbReference type="Pfam" id="PF12802">
    <property type="entry name" value="MarR_2"/>
    <property type="match status" value="1"/>
</dbReference>
<organism evidence="5 6">
    <name type="scientific">Sphingobium herbicidovorans (strain ATCC 700291 / DSM 11019 / CCUG 56400 / KCTC 2939 / LMG 18315 / NBRC 16415 / MH)</name>
    <name type="common">Sphingomonas herbicidovorans</name>
    <dbReference type="NCBI Taxonomy" id="1219045"/>
    <lineage>
        <taxon>Bacteria</taxon>
        <taxon>Pseudomonadati</taxon>
        <taxon>Pseudomonadota</taxon>
        <taxon>Alphaproteobacteria</taxon>
        <taxon>Sphingomonadales</taxon>
        <taxon>Sphingomonadaceae</taxon>
        <taxon>Sphingobium</taxon>
    </lineage>
</organism>
<evidence type="ECO:0000313" key="6">
    <source>
        <dbReference type="Proteomes" id="UP000024284"/>
    </source>
</evidence>
<evidence type="ECO:0000256" key="2">
    <source>
        <dbReference type="ARBA" id="ARBA00023125"/>
    </source>
</evidence>
<keyword evidence="2" id="KW-0238">DNA-binding</keyword>
<dbReference type="SUPFAM" id="SSF46785">
    <property type="entry name" value="Winged helix' DNA-binding domain"/>
    <property type="match status" value="1"/>
</dbReference>
<dbReference type="OrthoDB" id="9807800at2"/>